<evidence type="ECO:0000313" key="3">
    <source>
        <dbReference type="Proteomes" id="UP000006039"/>
    </source>
</evidence>
<evidence type="ECO:0000313" key="1">
    <source>
        <dbReference type="EMBL" id="EJT70330.1"/>
    </source>
</evidence>
<sequence>MIEKHGVQVGQASGCRFYHLKSARDRETVYYRFVKQAVDAEAQQLKKKRRAGTGARPVGTRAMAVVHIERCAS</sequence>
<dbReference type="HOGENOM" id="CLU_2704952_0_0_1"/>
<organism evidence="1">
    <name type="scientific">Gaeumannomyces tritici (strain R3-111a-1)</name>
    <name type="common">Wheat and barley take-all root rot fungus</name>
    <name type="synonym">Gaeumannomyces graminis var. tritici</name>
    <dbReference type="NCBI Taxonomy" id="644352"/>
    <lineage>
        <taxon>Eukaryota</taxon>
        <taxon>Fungi</taxon>
        <taxon>Dikarya</taxon>
        <taxon>Ascomycota</taxon>
        <taxon>Pezizomycotina</taxon>
        <taxon>Sordariomycetes</taxon>
        <taxon>Sordariomycetidae</taxon>
        <taxon>Magnaporthales</taxon>
        <taxon>Magnaporthaceae</taxon>
        <taxon>Gaeumannomyces</taxon>
    </lineage>
</organism>
<dbReference type="EnsemblFungi" id="EJT70330">
    <property type="protein sequence ID" value="EJT70330"/>
    <property type="gene ID" value="GGTG_11358"/>
</dbReference>
<gene>
    <name evidence="2" type="primary">20351816</name>
    <name evidence="1" type="ORF">GGTG_11358</name>
</gene>
<evidence type="ECO:0000313" key="2">
    <source>
        <dbReference type="EnsemblFungi" id="EJT70330"/>
    </source>
</evidence>
<reference evidence="2" key="5">
    <citation type="submission" date="2018-04" db="UniProtKB">
        <authorList>
            <consortium name="EnsemblFungi"/>
        </authorList>
    </citation>
    <scope>IDENTIFICATION</scope>
    <source>
        <strain evidence="2">R3-111a-1</strain>
    </source>
</reference>
<reference evidence="3" key="1">
    <citation type="submission" date="2010-07" db="EMBL/GenBank/DDBJ databases">
        <title>The genome sequence of Gaeumannomyces graminis var. tritici strain R3-111a-1.</title>
        <authorList>
            <consortium name="The Broad Institute Genome Sequencing Platform"/>
            <person name="Ma L.-J."/>
            <person name="Dead R."/>
            <person name="Young S."/>
            <person name="Zeng Q."/>
            <person name="Koehrsen M."/>
            <person name="Alvarado L."/>
            <person name="Berlin A."/>
            <person name="Chapman S.B."/>
            <person name="Chen Z."/>
            <person name="Freedman E."/>
            <person name="Gellesch M."/>
            <person name="Goldberg J."/>
            <person name="Griggs A."/>
            <person name="Gujja S."/>
            <person name="Heilman E.R."/>
            <person name="Heiman D."/>
            <person name="Hepburn T."/>
            <person name="Howarth C."/>
            <person name="Jen D."/>
            <person name="Larson L."/>
            <person name="Mehta T."/>
            <person name="Neiman D."/>
            <person name="Pearson M."/>
            <person name="Roberts A."/>
            <person name="Saif S."/>
            <person name="Shea T."/>
            <person name="Shenoy N."/>
            <person name="Sisk P."/>
            <person name="Stolte C."/>
            <person name="Sykes S."/>
            <person name="Walk T."/>
            <person name="White J."/>
            <person name="Yandava C."/>
            <person name="Haas B."/>
            <person name="Nusbaum C."/>
            <person name="Birren B."/>
        </authorList>
    </citation>
    <scope>NUCLEOTIDE SEQUENCE [LARGE SCALE GENOMIC DNA]</scope>
    <source>
        <strain evidence="3">R3-111a-1</strain>
    </source>
</reference>
<dbReference type="VEuPathDB" id="FungiDB:GGTG_11358"/>
<protein>
    <submittedName>
        <fullName evidence="1 2">Uncharacterized protein</fullName>
    </submittedName>
</protein>
<reference evidence="2" key="4">
    <citation type="journal article" date="2015" name="G3 (Bethesda)">
        <title>Genome sequences of three phytopathogenic species of the Magnaporthaceae family of fungi.</title>
        <authorList>
            <person name="Okagaki L.H."/>
            <person name="Nunes C.C."/>
            <person name="Sailsbery J."/>
            <person name="Clay B."/>
            <person name="Brown D."/>
            <person name="John T."/>
            <person name="Oh Y."/>
            <person name="Young N."/>
            <person name="Fitzgerald M."/>
            <person name="Haas B.J."/>
            <person name="Zeng Q."/>
            <person name="Young S."/>
            <person name="Adiconis X."/>
            <person name="Fan L."/>
            <person name="Levin J.Z."/>
            <person name="Mitchell T.K."/>
            <person name="Okubara P.A."/>
            <person name="Farman M.L."/>
            <person name="Kohn L.M."/>
            <person name="Birren B."/>
            <person name="Ma L.-J."/>
            <person name="Dean R.A."/>
        </authorList>
    </citation>
    <scope>NUCLEOTIDE SEQUENCE</scope>
    <source>
        <strain evidence="2">R3-111a-1</strain>
    </source>
</reference>
<reference evidence="1" key="2">
    <citation type="submission" date="2010-07" db="EMBL/GenBank/DDBJ databases">
        <authorList>
            <consortium name="The Broad Institute Genome Sequencing Platform"/>
            <consortium name="Broad Institute Genome Sequencing Center for Infectious Disease"/>
            <person name="Ma L.-J."/>
            <person name="Dead R."/>
            <person name="Young S."/>
            <person name="Zeng Q."/>
            <person name="Koehrsen M."/>
            <person name="Alvarado L."/>
            <person name="Berlin A."/>
            <person name="Chapman S.B."/>
            <person name="Chen Z."/>
            <person name="Freedman E."/>
            <person name="Gellesch M."/>
            <person name="Goldberg J."/>
            <person name="Griggs A."/>
            <person name="Gujja S."/>
            <person name="Heilman E.R."/>
            <person name="Heiman D."/>
            <person name="Hepburn T."/>
            <person name="Howarth C."/>
            <person name="Jen D."/>
            <person name="Larson L."/>
            <person name="Mehta T."/>
            <person name="Neiman D."/>
            <person name="Pearson M."/>
            <person name="Roberts A."/>
            <person name="Saif S."/>
            <person name="Shea T."/>
            <person name="Shenoy N."/>
            <person name="Sisk P."/>
            <person name="Stolte C."/>
            <person name="Sykes S."/>
            <person name="Walk T."/>
            <person name="White J."/>
            <person name="Yandava C."/>
            <person name="Haas B."/>
            <person name="Nusbaum C."/>
            <person name="Birren B."/>
        </authorList>
    </citation>
    <scope>NUCLEOTIDE SEQUENCE</scope>
    <source>
        <strain evidence="1">R3-111a-1</strain>
    </source>
</reference>
<dbReference type="RefSeq" id="XP_009227508.1">
    <property type="nucleotide sequence ID" value="XM_009229244.1"/>
</dbReference>
<dbReference type="GeneID" id="20351816"/>
<dbReference type="EMBL" id="GL385401">
    <property type="protein sequence ID" value="EJT70330.1"/>
    <property type="molecule type" value="Genomic_DNA"/>
</dbReference>
<proteinExistence type="predicted"/>
<keyword evidence="3" id="KW-1185">Reference proteome</keyword>
<accession>J3PCY5</accession>
<name>J3PCY5_GAET3</name>
<dbReference type="Proteomes" id="UP000006039">
    <property type="component" value="Unassembled WGS sequence"/>
</dbReference>
<reference evidence="1" key="3">
    <citation type="submission" date="2010-09" db="EMBL/GenBank/DDBJ databases">
        <title>Annotation of Gaeumannomyces graminis var. tritici R3-111a-1.</title>
        <authorList>
            <consortium name="The Broad Institute Genome Sequencing Platform"/>
            <person name="Ma L.-J."/>
            <person name="Dead R."/>
            <person name="Young S.K."/>
            <person name="Zeng Q."/>
            <person name="Gargeya S."/>
            <person name="Fitzgerald M."/>
            <person name="Haas B."/>
            <person name="Abouelleil A."/>
            <person name="Alvarado L."/>
            <person name="Arachchi H.M."/>
            <person name="Berlin A."/>
            <person name="Brown A."/>
            <person name="Chapman S.B."/>
            <person name="Chen Z."/>
            <person name="Dunbar C."/>
            <person name="Freedman E."/>
            <person name="Gearin G."/>
            <person name="Gellesch M."/>
            <person name="Goldberg J."/>
            <person name="Griggs A."/>
            <person name="Gujja S."/>
            <person name="Heiman D."/>
            <person name="Howarth C."/>
            <person name="Larson L."/>
            <person name="Lui A."/>
            <person name="MacDonald P.J.P."/>
            <person name="Mehta T."/>
            <person name="Montmayeur A."/>
            <person name="Murphy C."/>
            <person name="Neiman D."/>
            <person name="Pearson M."/>
            <person name="Priest M."/>
            <person name="Roberts A."/>
            <person name="Saif S."/>
            <person name="Shea T."/>
            <person name="Shenoy N."/>
            <person name="Sisk P."/>
            <person name="Stolte C."/>
            <person name="Sykes S."/>
            <person name="Yandava C."/>
            <person name="Wortman J."/>
            <person name="Nusbaum C."/>
            <person name="Birren B."/>
        </authorList>
    </citation>
    <scope>NUCLEOTIDE SEQUENCE</scope>
    <source>
        <strain evidence="1">R3-111a-1</strain>
    </source>
</reference>
<dbReference type="AlphaFoldDB" id="J3PCY5"/>